<dbReference type="AlphaFoldDB" id="A0A6J4RVR4"/>
<accession>A0A6J4RVR4</accession>
<evidence type="ECO:0000313" key="2">
    <source>
        <dbReference type="EMBL" id="CAA9477126.1"/>
    </source>
</evidence>
<proteinExistence type="predicted"/>
<organism evidence="2">
    <name type="scientific">uncultured Solirubrobacteraceae bacterium</name>
    <dbReference type="NCBI Taxonomy" id="1162706"/>
    <lineage>
        <taxon>Bacteria</taxon>
        <taxon>Bacillati</taxon>
        <taxon>Actinomycetota</taxon>
        <taxon>Thermoleophilia</taxon>
        <taxon>Solirubrobacterales</taxon>
        <taxon>Solirubrobacteraceae</taxon>
        <taxon>environmental samples</taxon>
    </lineage>
</organism>
<dbReference type="EMBL" id="CADCVT010000045">
    <property type="protein sequence ID" value="CAA9477126.1"/>
    <property type="molecule type" value="Genomic_DNA"/>
</dbReference>
<feature type="non-terminal residue" evidence="2">
    <location>
        <position position="1"/>
    </location>
</feature>
<sequence>CRCFAPRRAGRPPTCSRTCGRPGGSARRSGSTGSRRSCGARA</sequence>
<feature type="region of interest" description="Disordered" evidence="1">
    <location>
        <begin position="1"/>
        <end position="42"/>
    </location>
</feature>
<protein>
    <submittedName>
        <fullName evidence="2">Uncharacterized protein</fullName>
    </submittedName>
</protein>
<name>A0A6J4RVR4_9ACTN</name>
<gene>
    <name evidence="2" type="ORF">AVDCRST_MAG85-419</name>
</gene>
<feature type="non-terminal residue" evidence="2">
    <location>
        <position position="42"/>
    </location>
</feature>
<reference evidence="2" key="1">
    <citation type="submission" date="2020-02" db="EMBL/GenBank/DDBJ databases">
        <authorList>
            <person name="Meier V. D."/>
        </authorList>
    </citation>
    <scope>NUCLEOTIDE SEQUENCE</scope>
    <source>
        <strain evidence="2">AVDCRST_MAG85</strain>
    </source>
</reference>
<evidence type="ECO:0000256" key="1">
    <source>
        <dbReference type="SAM" id="MobiDB-lite"/>
    </source>
</evidence>
<feature type="compositionally biased region" description="Low complexity" evidence="1">
    <location>
        <begin position="24"/>
        <end position="42"/>
    </location>
</feature>